<evidence type="ECO:0000256" key="1">
    <source>
        <dbReference type="SAM" id="MobiDB-lite"/>
    </source>
</evidence>
<feature type="compositionally biased region" description="Gly residues" evidence="1">
    <location>
        <begin position="54"/>
        <end position="63"/>
    </location>
</feature>
<protein>
    <submittedName>
        <fullName evidence="2">Uncharacterized protein</fullName>
    </submittedName>
</protein>
<keyword evidence="3" id="KW-1185">Reference proteome</keyword>
<evidence type="ECO:0000313" key="3">
    <source>
        <dbReference type="Proteomes" id="UP000053923"/>
    </source>
</evidence>
<feature type="region of interest" description="Disordered" evidence="1">
    <location>
        <begin position="1"/>
        <end position="63"/>
    </location>
</feature>
<accession>A0A101J6A2</accession>
<proteinExistence type="predicted"/>
<dbReference type="Proteomes" id="UP000053923">
    <property type="component" value="Unassembled WGS sequence"/>
</dbReference>
<reference evidence="3" key="1">
    <citation type="submission" date="2015-10" db="EMBL/GenBank/DDBJ databases">
        <authorList>
            <person name="Ju K.-S."/>
            <person name="Doroghazi J.R."/>
            <person name="Metcalf W.W."/>
        </authorList>
    </citation>
    <scope>NUCLEOTIDE SEQUENCE [LARGE SCALE GENOMIC DNA]</scope>
    <source>
        <strain evidence="3">NRRL 3151</strain>
    </source>
</reference>
<dbReference type="RefSeq" id="WP_244188302.1">
    <property type="nucleotide sequence ID" value="NZ_LLZG01000414.1"/>
</dbReference>
<gene>
    <name evidence="2" type="ORF">ADL12_47020</name>
</gene>
<comment type="caution">
    <text evidence="2">The sequence shown here is derived from an EMBL/GenBank/DDBJ whole genome shotgun (WGS) entry which is preliminary data.</text>
</comment>
<sequence>MSSTKRSTTTHEDADQGGGTDEALVPGAQVQLVAHADERDADDAEQIAVQEGATGAGGVKTGC</sequence>
<dbReference type="AlphaFoldDB" id="A0A101J6A2"/>
<dbReference type="EMBL" id="LLZG01000414">
    <property type="protein sequence ID" value="KUL20993.1"/>
    <property type="molecule type" value="Genomic_DNA"/>
</dbReference>
<evidence type="ECO:0000313" key="2">
    <source>
        <dbReference type="EMBL" id="KUL20993.1"/>
    </source>
</evidence>
<organism evidence="2 3">
    <name type="scientific">Streptomyces regalis</name>
    <dbReference type="NCBI Taxonomy" id="68262"/>
    <lineage>
        <taxon>Bacteria</taxon>
        <taxon>Bacillati</taxon>
        <taxon>Actinomycetota</taxon>
        <taxon>Actinomycetes</taxon>
        <taxon>Kitasatosporales</taxon>
        <taxon>Streptomycetaceae</taxon>
        <taxon>Streptomyces</taxon>
    </lineage>
</organism>
<name>A0A101J6A2_9ACTN</name>